<dbReference type="AlphaFoldDB" id="A0AAN4TPR0"/>
<dbReference type="EMBL" id="BGKA01000285">
    <property type="protein sequence ID" value="GBH21225.1"/>
    <property type="molecule type" value="Genomic_DNA"/>
</dbReference>
<accession>A0AAN4TPR0</accession>
<evidence type="ECO:0000313" key="2">
    <source>
        <dbReference type="Proteomes" id="UP000248291"/>
    </source>
</evidence>
<protein>
    <submittedName>
        <fullName evidence="1">Permease component</fullName>
    </submittedName>
</protein>
<organism evidence="1 2">
    <name type="scientific">Pseudomonas syringae pv. actinidiae</name>
    <dbReference type="NCBI Taxonomy" id="103796"/>
    <lineage>
        <taxon>Bacteria</taxon>
        <taxon>Pseudomonadati</taxon>
        <taxon>Pseudomonadota</taxon>
        <taxon>Gammaproteobacteria</taxon>
        <taxon>Pseudomonadales</taxon>
        <taxon>Pseudomonadaceae</taxon>
        <taxon>Pseudomonas</taxon>
        <taxon>Pseudomonas syringae</taxon>
    </lineage>
</organism>
<name>A0AAN4TPR0_PSESF</name>
<evidence type="ECO:0000313" key="1">
    <source>
        <dbReference type="EMBL" id="GBH21225.1"/>
    </source>
</evidence>
<proteinExistence type="predicted"/>
<dbReference type="Proteomes" id="UP000248291">
    <property type="component" value="Unassembled WGS sequence"/>
</dbReference>
<gene>
    <name evidence="1" type="ORF">KPSA3_07267</name>
</gene>
<comment type="caution">
    <text evidence="1">The sequence shown here is derived from an EMBL/GenBank/DDBJ whole genome shotgun (WGS) entry which is preliminary data.</text>
</comment>
<sequence length="50" mass="5615">MSRLMSNLFYKTLLDVRIPRSLAAAELQDQGLVQAARAGTVYRRPTARHA</sequence>
<reference evidence="1 2" key="1">
    <citation type="submission" date="2018-04" db="EMBL/GenBank/DDBJ databases">
        <title>Draft genome sequence of Pseudomonas syringae pv. actinidiae biovar 3 strains isolated from kiwifruit in Kagawa prefecture.</title>
        <authorList>
            <person name="Tabuchi M."/>
            <person name="Saito M."/>
            <person name="Fujiwara S."/>
            <person name="Sasa N."/>
            <person name="Akimitsu K."/>
            <person name="Gomi K."/>
            <person name="Konishi-Sugita S."/>
            <person name="Hamano K."/>
            <person name="Kataoka I."/>
        </authorList>
    </citation>
    <scope>NUCLEOTIDE SEQUENCE [LARGE SCALE GENOMIC DNA]</scope>
    <source>
        <strain evidence="1 2">MAFF212211</strain>
    </source>
</reference>